<comment type="caution">
    <text evidence="5">Lacks conserved residue(s) required for the propagation of feature annotation.</text>
</comment>
<dbReference type="Gene3D" id="3.40.50.150">
    <property type="entry name" value="Vaccinia Virus protein VP39"/>
    <property type="match status" value="1"/>
</dbReference>
<proteinExistence type="inferred from homology"/>
<dbReference type="OrthoDB" id="5292653at2"/>
<feature type="binding site" evidence="5">
    <location>
        <position position="306"/>
    </location>
    <ligand>
        <name>S-adenosyl-L-methionine</name>
        <dbReference type="ChEBI" id="CHEBI:59789"/>
    </ligand>
</feature>
<dbReference type="GO" id="GO:0008173">
    <property type="term" value="F:RNA methyltransferase activity"/>
    <property type="evidence" value="ECO:0007669"/>
    <property type="project" value="InterPro"/>
</dbReference>
<dbReference type="Proteomes" id="UP000262004">
    <property type="component" value="Chromosome"/>
</dbReference>
<protein>
    <submittedName>
        <fullName evidence="7">SAM-dependent methyltransferase</fullName>
    </submittedName>
</protein>
<gene>
    <name evidence="7" type="ORF">HPTL_0444</name>
</gene>
<dbReference type="PROSITE" id="PS51686">
    <property type="entry name" value="SAM_MT_RSMB_NOP"/>
    <property type="match status" value="1"/>
</dbReference>
<dbReference type="InterPro" id="IPR029063">
    <property type="entry name" value="SAM-dependent_MTases_sf"/>
</dbReference>
<evidence type="ECO:0000256" key="5">
    <source>
        <dbReference type="PROSITE-ProRule" id="PRU01023"/>
    </source>
</evidence>
<dbReference type="InterPro" id="IPR023267">
    <property type="entry name" value="RCMT"/>
</dbReference>
<dbReference type="PANTHER" id="PTHR22807:SF53">
    <property type="entry name" value="RIBOSOMAL RNA SMALL SUBUNIT METHYLTRANSFERASE B-RELATED"/>
    <property type="match status" value="1"/>
</dbReference>
<evidence type="ECO:0000256" key="1">
    <source>
        <dbReference type="ARBA" id="ARBA00022603"/>
    </source>
</evidence>
<dbReference type="Gene3D" id="3.30.70.1170">
    <property type="entry name" value="Sun protein, domain 3"/>
    <property type="match status" value="1"/>
</dbReference>
<sequence>MNLRAEWHPQRVQAVVQALSEALTFAAPADKVLSAFLRAWPRLGQRDRAWVAETYYGVIRHYRRLTVWAESTAPRHLLLAWLVVGRGVSVAQLAPLLRREEGEWLAQRKAAIAGYAWRDAERLSMPDWLWARLVTAYGVEETQRIASSMLQPAPLDLRVNTLKAKRSDVMATFMAEGLEAHETPWSPWGVRLAEKVALQRHPLYRDGIVEVQDEGSQLVTRLVAPKRRQTVVDFCAGAGGKTLVLAALMVNSGQIYACDAIAKRLAGLHPRLARAGATNVQPMAIADEHDPKLARLAGKADRVLVDVPCSGIGTLRRNPDFKWRQTEATVAALTAQQASILAAAARLVKPGGRLIYVTCSILPEENDRVVQTFLAAHPAFAPLPWNELTADWQHGTHGTAFVNGPCPTDGVPEAVRLFPHVHGCDGFFAVVLERRSV</sequence>
<evidence type="ECO:0000313" key="8">
    <source>
        <dbReference type="Proteomes" id="UP000262004"/>
    </source>
</evidence>
<dbReference type="EMBL" id="AP018558">
    <property type="protein sequence ID" value="BBD76712.1"/>
    <property type="molecule type" value="Genomic_DNA"/>
</dbReference>
<keyword evidence="2 5" id="KW-0808">Transferase</keyword>
<evidence type="ECO:0000313" key="7">
    <source>
        <dbReference type="EMBL" id="BBD76712.1"/>
    </source>
</evidence>
<comment type="similarity">
    <text evidence="5">Belongs to the class I-like SAM-binding methyltransferase superfamily. RsmB/NOP family.</text>
</comment>
<dbReference type="PANTHER" id="PTHR22807">
    <property type="entry name" value="NOP2 YEAST -RELATED NOL1/NOP2/FMU SUN DOMAIN-CONTAINING"/>
    <property type="match status" value="1"/>
</dbReference>
<reference evidence="7 8" key="1">
    <citation type="submission" date="2018-04" db="EMBL/GenBank/DDBJ databases">
        <title>Complete genome sequence of Hydrogenophilus thermoluteolus TH-1.</title>
        <authorList>
            <person name="Arai H."/>
        </authorList>
    </citation>
    <scope>NUCLEOTIDE SEQUENCE [LARGE SCALE GENOMIC DNA]</scope>
    <source>
        <strain evidence="7 8">TH-1</strain>
    </source>
</reference>
<dbReference type="AlphaFoldDB" id="A0A2Z6DWC8"/>
<dbReference type="InterPro" id="IPR049560">
    <property type="entry name" value="MeTrfase_RsmB-F_NOP2_cat"/>
</dbReference>
<dbReference type="Pfam" id="PF01189">
    <property type="entry name" value="Methyltr_RsmB-F"/>
    <property type="match status" value="1"/>
</dbReference>
<dbReference type="CDD" id="cd02440">
    <property type="entry name" value="AdoMet_MTases"/>
    <property type="match status" value="1"/>
</dbReference>
<feature type="binding site" evidence="5">
    <location>
        <position position="259"/>
    </location>
    <ligand>
        <name>S-adenosyl-L-methionine</name>
        <dbReference type="ChEBI" id="CHEBI:59789"/>
    </ligand>
</feature>
<evidence type="ECO:0000259" key="6">
    <source>
        <dbReference type="PROSITE" id="PS51686"/>
    </source>
</evidence>
<keyword evidence="4 5" id="KW-0694">RNA-binding</keyword>
<evidence type="ECO:0000256" key="2">
    <source>
        <dbReference type="ARBA" id="ARBA00022679"/>
    </source>
</evidence>
<evidence type="ECO:0000256" key="3">
    <source>
        <dbReference type="ARBA" id="ARBA00022691"/>
    </source>
</evidence>
<evidence type="ECO:0000256" key="4">
    <source>
        <dbReference type="ARBA" id="ARBA00022884"/>
    </source>
</evidence>
<feature type="active site" description="Nucleophile" evidence="5">
    <location>
        <position position="359"/>
    </location>
</feature>
<keyword evidence="8" id="KW-1185">Reference proteome</keyword>
<dbReference type="KEGG" id="htl:HPTL_0444"/>
<accession>A0A2Z6DWC8</accession>
<dbReference type="PRINTS" id="PR02008">
    <property type="entry name" value="RCMTFAMILY"/>
</dbReference>
<keyword evidence="3 5" id="KW-0949">S-adenosyl-L-methionine</keyword>
<dbReference type="SUPFAM" id="SSF53335">
    <property type="entry name" value="S-adenosyl-L-methionine-dependent methyltransferases"/>
    <property type="match status" value="1"/>
</dbReference>
<feature type="binding site" evidence="5">
    <location>
        <position position="287"/>
    </location>
    <ligand>
        <name>S-adenosyl-L-methionine</name>
        <dbReference type="ChEBI" id="CHEBI:59789"/>
    </ligand>
</feature>
<dbReference type="InterPro" id="IPR001678">
    <property type="entry name" value="MeTrfase_RsmB-F_NOP2_dom"/>
</dbReference>
<keyword evidence="1 5" id="KW-0489">Methyltransferase</keyword>
<organism evidence="7 8">
    <name type="scientific">Hydrogenophilus thermoluteolus</name>
    <name type="common">Pseudomonas hydrogenothermophila</name>
    <dbReference type="NCBI Taxonomy" id="297"/>
    <lineage>
        <taxon>Bacteria</taxon>
        <taxon>Pseudomonadati</taxon>
        <taxon>Pseudomonadota</taxon>
        <taxon>Hydrogenophilia</taxon>
        <taxon>Hydrogenophilales</taxon>
        <taxon>Hydrogenophilaceae</taxon>
        <taxon>Hydrogenophilus</taxon>
    </lineage>
</organism>
<dbReference type="InterPro" id="IPR054728">
    <property type="entry name" value="RsmB-like_ferredoxin"/>
</dbReference>
<name>A0A2Z6DWC8_HYDTE</name>
<dbReference type="GO" id="GO:0001510">
    <property type="term" value="P:RNA methylation"/>
    <property type="evidence" value="ECO:0007669"/>
    <property type="project" value="InterPro"/>
</dbReference>
<dbReference type="RefSeq" id="WP_119334529.1">
    <property type="nucleotide sequence ID" value="NZ_AP018558.1"/>
</dbReference>
<feature type="domain" description="SAM-dependent MTase RsmB/NOP-type" evidence="6">
    <location>
        <begin position="145"/>
        <end position="435"/>
    </location>
</feature>
<dbReference type="GO" id="GO:0003723">
    <property type="term" value="F:RNA binding"/>
    <property type="evidence" value="ECO:0007669"/>
    <property type="project" value="UniProtKB-UniRule"/>
</dbReference>
<dbReference type="Pfam" id="PF22458">
    <property type="entry name" value="RsmF-B_ferredox"/>
    <property type="match status" value="1"/>
</dbReference>